<dbReference type="Pfam" id="PF08863">
    <property type="entry name" value="YolD"/>
    <property type="match status" value="1"/>
</dbReference>
<name>A0A9D1S3X7_9FIRM</name>
<reference evidence="1" key="2">
    <citation type="journal article" date="2021" name="PeerJ">
        <title>Extensive microbial diversity within the chicken gut microbiome revealed by metagenomics and culture.</title>
        <authorList>
            <person name="Gilroy R."/>
            <person name="Ravi A."/>
            <person name="Getino M."/>
            <person name="Pursley I."/>
            <person name="Horton D.L."/>
            <person name="Alikhan N.F."/>
            <person name="Baker D."/>
            <person name="Gharbi K."/>
            <person name="Hall N."/>
            <person name="Watson M."/>
            <person name="Adriaenssens E.M."/>
            <person name="Foster-Nyarko E."/>
            <person name="Jarju S."/>
            <person name="Secka A."/>
            <person name="Antonio M."/>
            <person name="Oren A."/>
            <person name="Chaudhuri R.R."/>
            <person name="La Ragione R."/>
            <person name="Hildebrand F."/>
            <person name="Pallen M.J."/>
        </authorList>
    </citation>
    <scope>NUCLEOTIDE SEQUENCE</scope>
    <source>
        <strain evidence="1">ChiSxjej2B14-8506</strain>
    </source>
</reference>
<evidence type="ECO:0000313" key="2">
    <source>
        <dbReference type="Proteomes" id="UP000824123"/>
    </source>
</evidence>
<proteinExistence type="predicted"/>
<evidence type="ECO:0000313" key="1">
    <source>
        <dbReference type="EMBL" id="HIU45951.1"/>
    </source>
</evidence>
<sequence>MPVSERAKQFMPFAAVKGLDEALQQKRHERELIPRAELSEEQADTLNARLSRLQRGMDVAIRHYVAGEYEVTQGPLEQLDLTARRLRVAGRIIAFDDISNITLRRTEP</sequence>
<reference evidence="1" key="1">
    <citation type="submission" date="2020-10" db="EMBL/GenBank/DDBJ databases">
        <authorList>
            <person name="Gilroy R."/>
        </authorList>
    </citation>
    <scope>NUCLEOTIDE SEQUENCE</scope>
    <source>
        <strain evidence="1">ChiSxjej2B14-8506</strain>
    </source>
</reference>
<dbReference type="AlphaFoldDB" id="A0A9D1S3X7"/>
<protein>
    <submittedName>
        <fullName evidence="1">YolD-like family protein</fullName>
    </submittedName>
</protein>
<gene>
    <name evidence="1" type="ORF">IAC59_01670</name>
</gene>
<dbReference type="InterPro" id="IPR014962">
    <property type="entry name" value="YolD"/>
</dbReference>
<accession>A0A9D1S3X7</accession>
<dbReference type="EMBL" id="DVNK01000011">
    <property type="protein sequence ID" value="HIU45951.1"/>
    <property type="molecule type" value="Genomic_DNA"/>
</dbReference>
<comment type="caution">
    <text evidence="1">The sequence shown here is derived from an EMBL/GenBank/DDBJ whole genome shotgun (WGS) entry which is preliminary data.</text>
</comment>
<organism evidence="1 2">
    <name type="scientific">Candidatus Fimadaptatus faecigallinarum</name>
    <dbReference type="NCBI Taxonomy" id="2840814"/>
    <lineage>
        <taxon>Bacteria</taxon>
        <taxon>Bacillati</taxon>
        <taxon>Bacillota</taxon>
        <taxon>Clostridia</taxon>
        <taxon>Eubacteriales</taxon>
        <taxon>Candidatus Fimadaptatus</taxon>
    </lineage>
</organism>
<dbReference type="Proteomes" id="UP000824123">
    <property type="component" value="Unassembled WGS sequence"/>
</dbReference>